<evidence type="ECO:0000313" key="6">
    <source>
        <dbReference type="Proteomes" id="UP001300692"/>
    </source>
</evidence>
<dbReference type="Proteomes" id="UP001300692">
    <property type="component" value="Unassembled WGS sequence"/>
</dbReference>
<reference evidence="5 6" key="1">
    <citation type="submission" date="2022-10" db="EMBL/GenBank/DDBJ databases">
        <title>Comparative genomics and taxonomic characterization of three novel marine species of genus Reichenbachiella exhibiting antioxidant and polysaccharide degradation activities.</title>
        <authorList>
            <person name="Muhammad N."/>
            <person name="Lee Y.-J."/>
            <person name="Ko J."/>
            <person name="Kim S.-G."/>
        </authorList>
    </citation>
    <scope>NUCLEOTIDE SEQUENCE [LARGE SCALE GENOMIC DNA]</scope>
    <source>
        <strain evidence="5 6">ABR2-5</strain>
    </source>
</reference>
<organism evidence="5 6">
    <name type="scientific">Reichenbachiella ulvae</name>
    <dbReference type="NCBI Taxonomy" id="2980104"/>
    <lineage>
        <taxon>Bacteria</taxon>
        <taxon>Pseudomonadati</taxon>
        <taxon>Bacteroidota</taxon>
        <taxon>Cytophagia</taxon>
        <taxon>Cytophagales</taxon>
        <taxon>Reichenbachiellaceae</taxon>
        <taxon>Reichenbachiella</taxon>
    </lineage>
</organism>
<evidence type="ECO:0000313" key="5">
    <source>
        <dbReference type="EMBL" id="MCV9386604.1"/>
    </source>
</evidence>
<keyword evidence="1" id="KW-0378">Hydrolase</keyword>
<sequence length="650" mass="69856">MKNILKYIYGLMVLAVLLSVASCQEDLVDPVNITDVSVTSLYQGEDISLTGEGFDQVQFLFLGNEQLDYTLEENTITFTVPDTYPVGMATITLAMKGARRETQEVEVLLKPTPVIGPFTPFVPVGEDVTITGTSLDNNTIVAIDGVPATIVSVSDTELVVTVPNGVNTSGAIEIEVTTDYGTDVTPTAFYAMENLLANSDLEAGEGDEFTDWEQLNNGDVITELLNGYGGTRSIHVAPTGANPWSTQMASTGVPLTMGAEYTIVMWAKADNAGAFMRVSASQYDGAGADYFYGADQEIAANAWQQYTWTFTVGKDLPTHRVVLDMGAGSVPFAIDHIGLVPGVVGEAGAIELLTNSGFEDGLTDWDILNGSVEASAEDAYCGAQSLKAVGTGGNHWDVQVAVNPDVAPTLDIGTMYELGFWAKAGGADGVMRASVSRWASGQSDDFFYTPEFTVAEDWTYYSFVFEAAATSTGVHQVVMDFGSTTQTFYIDEVSLKEYDPTSLYANGDFEDGFNNWSMLNGTVEVTTAEAYEGTSSLMATGTGGNHWDIQVAADAVALTEGQDYKLSFWAKAAGPDGVIRASVSRWASGQSDDFFYTPEITVAEEWTYYSYVFTAAATSTGDHQVVLDFGSTAQTFYLDKLVIEEFDSCE</sequence>
<dbReference type="InterPro" id="IPR008979">
    <property type="entry name" value="Galactose-bd-like_sf"/>
</dbReference>
<keyword evidence="6" id="KW-1185">Reference proteome</keyword>
<name>A0ABT3CSX0_9BACT</name>
<dbReference type="Pfam" id="PF02018">
    <property type="entry name" value="CBM_4_9"/>
    <property type="match status" value="3"/>
</dbReference>
<dbReference type="InterPro" id="IPR013783">
    <property type="entry name" value="Ig-like_fold"/>
</dbReference>
<evidence type="ECO:0000256" key="2">
    <source>
        <dbReference type="SAM" id="SignalP"/>
    </source>
</evidence>
<dbReference type="InterPro" id="IPR002909">
    <property type="entry name" value="IPT_dom"/>
</dbReference>
<feature type="domain" description="CBM-cenC" evidence="4">
    <location>
        <begin position="503"/>
        <end position="621"/>
    </location>
</feature>
<dbReference type="PROSITE" id="PS51257">
    <property type="entry name" value="PROKAR_LIPOPROTEIN"/>
    <property type="match status" value="1"/>
</dbReference>
<dbReference type="SUPFAM" id="SSF81296">
    <property type="entry name" value="E set domains"/>
    <property type="match status" value="1"/>
</dbReference>
<feature type="domain" description="CBM-cenC" evidence="4">
    <location>
        <begin position="194"/>
        <end position="325"/>
    </location>
</feature>
<evidence type="ECO:0000259" key="4">
    <source>
        <dbReference type="Pfam" id="PF02018"/>
    </source>
</evidence>
<gene>
    <name evidence="5" type="ORF">N7U62_08020</name>
</gene>
<feature type="signal peptide" evidence="2">
    <location>
        <begin position="1"/>
        <end position="25"/>
    </location>
</feature>
<dbReference type="Pfam" id="PF01833">
    <property type="entry name" value="TIG"/>
    <property type="match status" value="1"/>
</dbReference>
<dbReference type="Gene3D" id="2.60.120.260">
    <property type="entry name" value="Galactose-binding domain-like"/>
    <property type="match status" value="3"/>
</dbReference>
<dbReference type="RefSeq" id="WP_264137415.1">
    <property type="nucleotide sequence ID" value="NZ_JAOYOD010000001.1"/>
</dbReference>
<proteinExistence type="predicted"/>
<protein>
    <submittedName>
        <fullName evidence="5">Carbohydrate binding domain-containing protein</fullName>
    </submittedName>
</protein>
<evidence type="ECO:0000256" key="1">
    <source>
        <dbReference type="ARBA" id="ARBA00022801"/>
    </source>
</evidence>
<dbReference type="InterPro" id="IPR014756">
    <property type="entry name" value="Ig_E-set"/>
</dbReference>
<evidence type="ECO:0000259" key="3">
    <source>
        <dbReference type="Pfam" id="PF01833"/>
    </source>
</evidence>
<feature type="chain" id="PRO_5046270988" evidence="2">
    <location>
        <begin position="26"/>
        <end position="650"/>
    </location>
</feature>
<feature type="domain" description="CBM-cenC" evidence="4">
    <location>
        <begin position="351"/>
        <end position="474"/>
    </location>
</feature>
<dbReference type="InterPro" id="IPR003305">
    <property type="entry name" value="CenC_carb-bd"/>
</dbReference>
<accession>A0ABT3CSX0</accession>
<comment type="caution">
    <text evidence="5">The sequence shown here is derived from an EMBL/GenBank/DDBJ whole genome shotgun (WGS) entry which is preliminary data.</text>
</comment>
<dbReference type="EMBL" id="JAOYOD010000001">
    <property type="protein sequence ID" value="MCV9386604.1"/>
    <property type="molecule type" value="Genomic_DNA"/>
</dbReference>
<keyword evidence="2" id="KW-0732">Signal</keyword>
<dbReference type="Gene3D" id="2.60.40.10">
    <property type="entry name" value="Immunoglobulins"/>
    <property type="match status" value="2"/>
</dbReference>
<feature type="domain" description="IPT/TIG" evidence="3">
    <location>
        <begin position="113"/>
        <end position="180"/>
    </location>
</feature>
<dbReference type="SUPFAM" id="SSF49785">
    <property type="entry name" value="Galactose-binding domain-like"/>
    <property type="match status" value="3"/>
</dbReference>